<gene>
    <name evidence="7" type="primary">rps1</name>
</gene>
<accession>A0A1X9PUI6</accession>
<organism evidence="7">
    <name type="scientific">Flintiella sanguinaria</name>
    <dbReference type="NCBI Taxonomy" id="101926"/>
    <lineage>
        <taxon>Eukaryota</taxon>
        <taxon>Rhodophyta</taxon>
        <taxon>Bangiophyceae</taxon>
        <taxon>Porphyridiales</taxon>
        <taxon>Porphyridiaceae</taxon>
        <taxon>Flintiella</taxon>
    </lineage>
</organism>
<keyword evidence="7" id="KW-0150">Chloroplast</keyword>
<dbReference type="SUPFAM" id="SSF50249">
    <property type="entry name" value="Nucleic acid-binding proteins"/>
    <property type="match status" value="3"/>
</dbReference>
<evidence type="ECO:0000259" key="6">
    <source>
        <dbReference type="PROSITE" id="PS50126"/>
    </source>
</evidence>
<dbReference type="GO" id="GO:1990904">
    <property type="term" value="C:ribonucleoprotein complex"/>
    <property type="evidence" value="ECO:0007669"/>
    <property type="project" value="UniProtKB-KW"/>
</dbReference>
<dbReference type="InterPro" id="IPR012340">
    <property type="entry name" value="NA-bd_OB-fold"/>
</dbReference>
<protein>
    <recommendedName>
        <fullName evidence="4">Small ribosomal subunit protein bS1c</fullName>
    </recommendedName>
    <alternativeName>
        <fullName evidence="5">30S ribosomal protein S1, chloroplastic</fullName>
    </alternativeName>
</protein>
<dbReference type="AlphaFoldDB" id="A0A1X9PUI6"/>
<dbReference type="InterPro" id="IPR050437">
    <property type="entry name" value="Ribos_protein_bS1-like"/>
</dbReference>
<dbReference type="GO" id="GO:0006412">
    <property type="term" value="P:translation"/>
    <property type="evidence" value="ECO:0007669"/>
    <property type="project" value="TreeGrafter"/>
</dbReference>
<dbReference type="GO" id="GO:0005840">
    <property type="term" value="C:ribosome"/>
    <property type="evidence" value="ECO:0007669"/>
    <property type="project" value="UniProtKB-KW"/>
</dbReference>
<name>A0A1X9PUI6_9RHOD</name>
<dbReference type="Gene3D" id="2.40.50.140">
    <property type="entry name" value="Nucleic acid-binding proteins"/>
    <property type="match status" value="2"/>
</dbReference>
<dbReference type="EMBL" id="KY709211">
    <property type="protein sequence ID" value="ARO91169.1"/>
    <property type="molecule type" value="Genomic_DNA"/>
</dbReference>
<comment type="similarity">
    <text evidence="1">Belongs to the bacterial ribosomal protein bS1 family.</text>
</comment>
<keyword evidence="7" id="KW-0934">Plastid</keyword>
<dbReference type="FunFam" id="2.40.50.140:FF:000103">
    <property type="entry name" value="protein RRP5 homolog"/>
    <property type="match status" value="1"/>
</dbReference>
<dbReference type="InterPro" id="IPR003029">
    <property type="entry name" value="S1_domain"/>
</dbReference>
<dbReference type="PROSITE" id="PS50126">
    <property type="entry name" value="S1"/>
    <property type="match status" value="3"/>
</dbReference>
<evidence type="ECO:0000256" key="4">
    <source>
        <dbReference type="ARBA" id="ARBA00069232"/>
    </source>
</evidence>
<dbReference type="SMART" id="SM00316">
    <property type="entry name" value="S1"/>
    <property type="match status" value="3"/>
</dbReference>
<evidence type="ECO:0000256" key="3">
    <source>
        <dbReference type="ARBA" id="ARBA00023274"/>
    </source>
</evidence>
<reference evidence="7" key="1">
    <citation type="submission" date="2017-03" db="EMBL/GenBank/DDBJ databases">
        <title>The new red algal subphylum Proteorhodophytina comprises the largest and most divergent plastid genomes known.</title>
        <authorList>
            <person name="Munoz-Gomez S.A."/>
            <person name="Mejia-Franco F.G."/>
            <person name="Durnin K."/>
            <person name="Morgan C."/>
            <person name="Grisdale C.J."/>
            <person name="Archibald J.M."/>
            <person name="Slamovits C.H."/>
        </authorList>
    </citation>
    <scope>NUCLEOTIDE SEQUENCE</scope>
    <source>
        <strain evidence="7">UTEX LB2060</strain>
    </source>
</reference>
<proteinExistence type="inferred from homology"/>
<geneLocation type="chloroplast" evidence="7"/>
<sequence>MTKNQSINSLINFKDKSFINLIQEYNYSFNSNDIIAGTIVSKEAYGMLINIGSTKTALVPAKEISLNSAGNPIELNVNETREFVILGQSITKNYIILSIRRLDYMRAWKRIKIMQEEEILIEGSIISYNKGGGLIYLEGLLGFVPNSHLLEQDIKYKYSNNKVPLKLLEVNKQDNRLTLSNRCAVLSKNLENFTIGKKVKGFIEEIKPYGLFIKVGKIKGLLHRSEIKKSHTTTLNEIFKIGNEIEVDIIHVDLRNGRVSFSIKTR</sequence>
<feature type="domain" description="S1 motif" evidence="6">
    <location>
        <begin position="32"/>
        <end position="100"/>
    </location>
</feature>
<dbReference type="GO" id="GO:0003729">
    <property type="term" value="F:mRNA binding"/>
    <property type="evidence" value="ECO:0007669"/>
    <property type="project" value="TreeGrafter"/>
</dbReference>
<feature type="domain" description="S1 motif" evidence="6">
    <location>
        <begin position="118"/>
        <end position="182"/>
    </location>
</feature>
<evidence type="ECO:0000256" key="5">
    <source>
        <dbReference type="ARBA" id="ARBA00081784"/>
    </source>
</evidence>
<feature type="domain" description="S1 motif" evidence="6">
    <location>
        <begin position="196"/>
        <end position="264"/>
    </location>
</feature>
<keyword evidence="2 7" id="KW-0689">Ribosomal protein</keyword>
<dbReference type="PANTHER" id="PTHR10724">
    <property type="entry name" value="30S RIBOSOMAL PROTEIN S1"/>
    <property type="match status" value="1"/>
</dbReference>
<dbReference type="PANTHER" id="PTHR10724:SF7">
    <property type="entry name" value="SMALL RIBOSOMAL SUBUNIT PROTEIN BS1C"/>
    <property type="match status" value="1"/>
</dbReference>
<evidence type="ECO:0000256" key="1">
    <source>
        <dbReference type="ARBA" id="ARBA00006767"/>
    </source>
</evidence>
<keyword evidence="3" id="KW-0687">Ribonucleoprotein</keyword>
<dbReference type="Pfam" id="PF00575">
    <property type="entry name" value="S1"/>
    <property type="match status" value="3"/>
</dbReference>
<evidence type="ECO:0000256" key="2">
    <source>
        <dbReference type="ARBA" id="ARBA00022980"/>
    </source>
</evidence>
<dbReference type="GO" id="GO:0003735">
    <property type="term" value="F:structural constituent of ribosome"/>
    <property type="evidence" value="ECO:0007669"/>
    <property type="project" value="TreeGrafter"/>
</dbReference>
<evidence type="ECO:0000313" key="7">
    <source>
        <dbReference type="EMBL" id="ARO91169.1"/>
    </source>
</evidence>